<dbReference type="Proteomes" id="UP001565368">
    <property type="component" value="Unassembled WGS sequence"/>
</dbReference>
<accession>A0ABR3QAB1</accession>
<comment type="caution">
    <text evidence="5">The sequence shown here is derived from an EMBL/GenBank/DDBJ whole genome shotgun (WGS) entry which is preliminary data.</text>
</comment>
<dbReference type="PANTHER" id="PTHR48112">
    <property type="entry name" value="HIGH MOBILITY GROUP PROTEIN DSP1"/>
    <property type="match status" value="1"/>
</dbReference>
<feature type="DNA-binding region" description="HMG box" evidence="2">
    <location>
        <begin position="182"/>
        <end position="258"/>
    </location>
</feature>
<dbReference type="Gene3D" id="1.10.30.10">
    <property type="entry name" value="High mobility group box domain"/>
    <property type="match status" value="2"/>
</dbReference>
<feature type="compositionally biased region" description="Low complexity" evidence="3">
    <location>
        <begin position="42"/>
        <end position="53"/>
    </location>
</feature>
<keyword evidence="2" id="KW-0539">Nucleus</keyword>
<dbReference type="Pfam" id="PF00505">
    <property type="entry name" value="HMG_box"/>
    <property type="match status" value="1"/>
</dbReference>
<evidence type="ECO:0000259" key="4">
    <source>
        <dbReference type="PROSITE" id="PS50118"/>
    </source>
</evidence>
<evidence type="ECO:0000313" key="6">
    <source>
        <dbReference type="Proteomes" id="UP001565368"/>
    </source>
</evidence>
<evidence type="ECO:0000313" key="5">
    <source>
        <dbReference type="EMBL" id="KAL1411656.1"/>
    </source>
</evidence>
<feature type="domain" description="HMG box" evidence="4">
    <location>
        <begin position="182"/>
        <end position="258"/>
    </location>
</feature>
<dbReference type="InterPro" id="IPR009071">
    <property type="entry name" value="HMG_box_dom"/>
</dbReference>
<dbReference type="GeneID" id="95983664"/>
<dbReference type="EMBL" id="JBBXJM010000002">
    <property type="protein sequence ID" value="KAL1411656.1"/>
    <property type="molecule type" value="Genomic_DNA"/>
</dbReference>
<dbReference type="PROSITE" id="PS50118">
    <property type="entry name" value="HMG_BOX_2"/>
    <property type="match status" value="2"/>
</dbReference>
<dbReference type="RefSeq" id="XP_069211600.1">
    <property type="nucleotide sequence ID" value="XM_069351214.1"/>
</dbReference>
<evidence type="ECO:0000256" key="3">
    <source>
        <dbReference type="SAM" id="MobiDB-lite"/>
    </source>
</evidence>
<organism evidence="5 6">
    <name type="scientific">Vanrija albida</name>
    <dbReference type="NCBI Taxonomy" id="181172"/>
    <lineage>
        <taxon>Eukaryota</taxon>
        <taxon>Fungi</taxon>
        <taxon>Dikarya</taxon>
        <taxon>Basidiomycota</taxon>
        <taxon>Agaricomycotina</taxon>
        <taxon>Tremellomycetes</taxon>
        <taxon>Trichosporonales</taxon>
        <taxon>Trichosporonaceae</taxon>
        <taxon>Vanrija</taxon>
    </lineage>
</organism>
<dbReference type="CDD" id="cd00084">
    <property type="entry name" value="HMG-box_SF"/>
    <property type="match status" value="1"/>
</dbReference>
<name>A0ABR3QAB1_9TREE</name>
<feature type="domain" description="HMG box" evidence="4">
    <location>
        <begin position="71"/>
        <end position="143"/>
    </location>
</feature>
<protein>
    <recommendedName>
        <fullName evidence="4">HMG box domain-containing protein</fullName>
    </recommendedName>
</protein>
<keyword evidence="6" id="KW-1185">Reference proteome</keyword>
<dbReference type="InterPro" id="IPR036910">
    <property type="entry name" value="HMG_box_dom_sf"/>
</dbReference>
<gene>
    <name evidence="5" type="ORF">Q8F55_002621</name>
</gene>
<sequence>MASILLSRSLQALRLSEPVGLRALSTTPAALKAGRLKKAKADSSADAPSPLKAGRPKKPKADPTADLPSPPKRPNSPFTRFFKTFYAAEKHTFIDSAGKTKVSDVARAAGKAWAALPEAEKKEHEAASKAEYTAYAAAMTRYLDTLQPAERAALEKKAGRKFQTPGGKHVAKLAIRERAGNPGRASSPFFEYLKAQRDVIQVEHAGELEGLTPMQTNLKVVSLAAQKWHTLTADESQKWKDECARKRQAYKDWVETQPDKGKLLGPK</sequence>
<feature type="region of interest" description="Disordered" evidence="3">
    <location>
        <begin position="33"/>
        <end position="78"/>
    </location>
</feature>
<evidence type="ECO:0000256" key="1">
    <source>
        <dbReference type="ARBA" id="ARBA00023125"/>
    </source>
</evidence>
<reference evidence="5 6" key="1">
    <citation type="submission" date="2023-08" db="EMBL/GenBank/DDBJ databases">
        <title>Annotated Genome Sequence of Vanrija albida AlHP1.</title>
        <authorList>
            <person name="Herzog R."/>
        </authorList>
    </citation>
    <scope>NUCLEOTIDE SEQUENCE [LARGE SCALE GENOMIC DNA]</scope>
    <source>
        <strain evidence="5 6">AlHP1</strain>
    </source>
</reference>
<dbReference type="PANTHER" id="PTHR48112:SF22">
    <property type="entry name" value="MITOCHONDRIAL TRANSCRIPTION FACTOR A, ISOFORM B"/>
    <property type="match status" value="1"/>
</dbReference>
<keyword evidence="1 2" id="KW-0238">DNA-binding</keyword>
<dbReference type="InterPro" id="IPR050342">
    <property type="entry name" value="HMGB"/>
</dbReference>
<dbReference type="SUPFAM" id="SSF47095">
    <property type="entry name" value="HMG-box"/>
    <property type="match status" value="2"/>
</dbReference>
<evidence type="ECO:0000256" key="2">
    <source>
        <dbReference type="PROSITE-ProRule" id="PRU00267"/>
    </source>
</evidence>
<proteinExistence type="predicted"/>
<feature type="DNA-binding region" description="HMG box" evidence="2">
    <location>
        <begin position="71"/>
        <end position="143"/>
    </location>
</feature>
<dbReference type="SMART" id="SM00398">
    <property type="entry name" value="HMG"/>
    <property type="match status" value="2"/>
</dbReference>